<dbReference type="SUPFAM" id="SSF47413">
    <property type="entry name" value="lambda repressor-like DNA-binding domains"/>
    <property type="match status" value="1"/>
</dbReference>
<feature type="non-terminal residue" evidence="2">
    <location>
        <position position="114"/>
    </location>
</feature>
<reference evidence="2 3" key="1">
    <citation type="journal article" date="2016" name="Front. Microbiol.">
        <title>Comprehensive Phylogenetic Analysis of Bovine Non-aureus Staphylococci Species Based on Whole-Genome Sequencing.</title>
        <authorList>
            <person name="Naushad S."/>
            <person name="Barkema H.W."/>
            <person name="Luby C."/>
            <person name="Condas L.A."/>
            <person name="Nobrega D.B."/>
            <person name="Carson D.A."/>
            <person name="De Buck J."/>
        </authorList>
    </citation>
    <scope>NUCLEOTIDE SEQUENCE [LARGE SCALE GENOMIC DNA]</scope>
    <source>
        <strain evidence="2 3">SNUC 761</strain>
    </source>
</reference>
<comment type="caution">
    <text evidence="2">The sequence shown here is derived from an EMBL/GenBank/DDBJ whole genome shotgun (WGS) entry which is preliminary data.</text>
</comment>
<feature type="domain" description="HTH cro/C1-type" evidence="1">
    <location>
        <begin position="6"/>
        <end position="61"/>
    </location>
</feature>
<sequence>MLNFNLKEHLKKSNMTISELSERTGISRNSLGLLINGKSRGIQFDTLEKIARIMNIKIEDLFSLSFDYLEISATNMKLRSSELGVDYNNRYDFKRLACSINIDGNNYDFSVHYE</sequence>
<dbReference type="Pfam" id="PF13443">
    <property type="entry name" value="HTH_26"/>
    <property type="match status" value="1"/>
</dbReference>
<dbReference type="PROSITE" id="PS50943">
    <property type="entry name" value="HTH_CROC1"/>
    <property type="match status" value="1"/>
</dbReference>
<dbReference type="Gene3D" id="1.10.260.40">
    <property type="entry name" value="lambda repressor-like DNA-binding domains"/>
    <property type="match status" value="1"/>
</dbReference>
<gene>
    <name evidence="2" type="ORF">BUY44_08945</name>
</gene>
<dbReference type="CDD" id="cd00093">
    <property type="entry name" value="HTH_XRE"/>
    <property type="match status" value="1"/>
</dbReference>
<dbReference type="EMBL" id="PYZL01000065">
    <property type="protein sequence ID" value="PTE71878.1"/>
    <property type="molecule type" value="Genomic_DNA"/>
</dbReference>
<dbReference type="Proteomes" id="UP000242547">
    <property type="component" value="Unassembled WGS sequence"/>
</dbReference>
<evidence type="ECO:0000313" key="3">
    <source>
        <dbReference type="Proteomes" id="UP000242547"/>
    </source>
</evidence>
<dbReference type="SMART" id="SM00530">
    <property type="entry name" value="HTH_XRE"/>
    <property type="match status" value="1"/>
</dbReference>
<dbReference type="InterPro" id="IPR001387">
    <property type="entry name" value="Cro/C1-type_HTH"/>
</dbReference>
<name>A0A2T4KG23_9STAP</name>
<evidence type="ECO:0000259" key="1">
    <source>
        <dbReference type="PROSITE" id="PS50943"/>
    </source>
</evidence>
<dbReference type="InterPro" id="IPR010982">
    <property type="entry name" value="Lambda_DNA-bd_dom_sf"/>
</dbReference>
<dbReference type="RefSeq" id="WP_198644714.1">
    <property type="nucleotide sequence ID" value="NZ_PYZL01000065.1"/>
</dbReference>
<dbReference type="AlphaFoldDB" id="A0A2T4KG23"/>
<evidence type="ECO:0000313" key="2">
    <source>
        <dbReference type="EMBL" id="PTE71878.1"/>
    </source>
</evidence>
<dbReference type="GO" id="GO:0003677">
    <property type="term" value="F:DNA binding"/>
    <property type="evidence" value="ECO:0007669"/>
    <property type="project" value="InterPro"/>
</dbReference>
<organism evidence="2 3">
    <name type="scientific">Staphylococcus devriesei</name>
    <dbReference type="NCBI Taxonomy" id="586733"/>
    <lineage>
        <taxon>Bacteria</taxon>
        <taxon>Bacillati</taxon>
        <taxon>Bacillota</taxon>
        <taxon>Bacilli</taxon>
        <taxon>Bacillales</taxon>
        <taxon>Staphylococcaceae</taxon>
        <taxon>Staphylococcus</taxon>
    </lineage>
</organism>
<protein>
    <recommendedName>
        <fullName evidence="1">HTH cro/C1-type domain-containing protein</fullName>
    </recommendedName>
</protein>
<accession>A0A2T4KG23</accession>
<proteinExistence type="predicted"/>